<dbReference type="InterPro" id="IPR001878">
    <property type="entry name" value="Znf_CCHC"/>
</dbReference>
<dbReference type="PANTHER" id="PTHR34482:SF36">
    <property type="entry name" value="RETROTRANSPOSON GAG DOMAIN-CONTAINING PROTEIN"/>
    <property type="match status" value="1"/>
</dbReference>
<evidence type="ECO:0000313" key="5">
    <source>
        <dbReference type="Proteomes" id="UP000298416"/>
    </source>
</evidence>
<reference evidence="4" key="1">
    <citation type="submission" date="2018-01" db="EMBL/GenBank/DDBJ databases">
        <authorList>
            <person name="Mao J.F."/>
        </authorList>
    </citation>
    <scope>NUCLEOTIDE SEQUENCE</scope>
    <source>
        <strain evidence="4">Huo1</strain>
        <tissue evidence="4">Leaf</tissue>
    </source>
</reference>
<gene>
    <name evidence="4" type="ORF">SASPL_101729</name>
</gene>
<evidence type="ECO:0000313" key="4">
    <source>
        <dbReference type="EMBL" id="KAG6436827.1"/>
    </source>
</evidence>
<accession>A0A8X9AC64</accession>
<feature type="region of interest" description="Disordered" evidence="2">
    <location>
        <begin position="1"/>
        <end position="28"/>
    </location>
</feature>
<reference evidence="4" key="2">
    <citation type="submission" date="2020-08" db="EMBL/GenBank/DDBJ databases">
        <title>Plant Genome Project.</title>
        <authorList>
            <person name="Zhang R.-G."/>
        </authorList>
    </citation>
    <scope>NUCLEOTIDE SEQUENCE</scope>
    <source>
        <strain evidence="4">Huo1</strain>
        <tissue evidence="4">Leaf</tissue>
    </source>
</reference>
<dbReference type="Gene3D" id="4.10.60.10">
    <property type="entry name" value="Zinc finger, CCHC-type"/>
    <property type="match status" value="1"/>
</dbReference>
<dbReference type="GO" id="GO:0008270">
    <property type="term" value="F:zinc ion binding"/>
    <property type="evidence" value="ECO:0007669"/>
    <property type="project" value="UniProtKB-KW"/>
</dbReference>
<feature type="region of interest" description="Disordered" evidence="2">
    <location>
        <begin position="217"/>
        <end position="277"/>
    </location>
</feature>
<sequence>MADDESQNSRETPPREEPHEEACIPDAAPNEQFIQTMTTLLQQVAQNLQPPPPPQVAQPTQPLIIKEVHKYQAEEFRGREEDDPTRAEYWLEQLERILGFLNPTANENLKAVVSLLKTRLIAGEQFMEDRRQEFLQLLQGERMVMVQQYETEFHRLTKYAKEIVTTDADMCRRFRQGLKMTIKKDLLGVETMDLAILSSKAQAAERMNTFIETERQHKALGKRPAENSKSTFQGSGKRTGDIRGSRTSAPARLGFGQGQWSRSRSQQRLPTLSVGSTGGSDGIPGCAQCERRYYGECRQLSGACYGCGATDHYLRNCPMGRNSTAVLAER</sequence>
<feature type="domain" description="CCHC-type" evidence="3">
    <location>
        <begin position="304"/>
        <end position="318"/>
    </location>
</feature>
<comment type="caution">
    <text evidence="4">The sequence shown here is derived from an EMBL/GenBank/DDBJ whole genome shotgun (WGS) entry which is preliminary data.</text>
</comment>
<keyword evidence="5" id="KW-1185">Reference proteome</keyword>
<proteinExistence type="predicted"/>
<dbReference type="GO" id="GO:0003676">
    <property type="term" value="F:nucleic acid binding"/>
    <property type="evidence" value="ECO:0007669"/>
    <property type="project" value="InterPro"/>
</dbReference>
<keyword evidence="1" id="KW-0479">Metal-binding</keyword>
<dbReference type="EMBL" id="PNBA02000001">
    <property type="protein sequence ID" value="KAG6436827.1"/>
    <property type="molecule type" value="Genomic_DNA"/>
</dbReference>
<keyword evidence="1" id="KW-0862">Zinc</keyword>
<dbReference type="PANTHER" id="PTHR34482">
    <property type="entry name" value="DNA DAMAGE-INDUCIBLE PROTEIN 1-LIKE"/>
    <property type="match status" value="1"/>
</dbReference>
<dbReference type="Proteomes" id="UP000298416">
    <property type="component" value="Unassembled WGS sequence"/>
</dbReference>
<evidence type="ECO:0000256" key="1">
    <source>
        <dbReference type="PROSITE-ProRule" id="PRU00047"/>
    </source>
</evidence>
<feature type="compositionally biased region" description="Basic and acidic residues" evidence="2">
    <location>
        <begin position="12"/>
        <end position="22"/>
    </location>
</feature>
<keyword evidence="1" id="KW-0863">Zinc-finger</keyword>
<name>A0A8X9AC64_SALSN</name>
<evidence type="ECO:0000256" key="2">
    <source>
        <dbReference type="SAM" id="MobiDB-lite"/>
    </source>
</evidence>
<feature type="compositionally biased region" description="Low complexity" evidence="2">
    <location>
        <begin position="258"/>
        <end position="268"/>
    </location>
</feature>
<organism evidence="4">
    <name type="scientific">Salvia splendens</name>
    <name type="common">Scarlet sage</name>
    <dbReference type="NCBI Taxonomy" id="180675"/>
    <lineage>
        <taxon>Eukaryota</taxon>
        <taxon>Viridiplantae</taxon>
        <taxon>Streptophyta</taxon>
        <taxon>Embryophyta</taxon>
        <taxon>Tracheophyta</taxon>
        <taxon>Spermatophyta</taxon>
        <taxon>Magnoliopsida</taxon>
        <taxon>eudicotyledons</taxon>
        <taxon>Gunneridae</taxon>
        <taxon>Pentapetalae</taxon>
        <taxon>asterids</taxon>
        <taxon>lamiids</taxon>
        <taxon>Lamiales</taxon>
        <taxon>Lamiaceae</taxon>
        <taxon>Nepetoideae</taxon>
        <taxon>Mentheae</taxon>
        <taxon>Salviinae</taxon>
        <taxon>Salvia</taxon>
        <taxon>Salvia subgen. Calosphace</taxon>
        <taxon>core Calosphace</taxon>
    </lineage>
</organism>
<dbReference type="PROSITE" id="PS50158">
    <property type="entry name" value="ZF_CCHC"/>
    <property type="match status" value="1"/>
</dbReference>
<protein>
    <recommendedName>
        <fullName evidence="3">CCHC-type domain-containing protein</fullName>
    </recommendedName>
</protein>
<dbReference type="AlphaFoldDB" id="A0A8X9AC64"/>
<feature type="compositionally biased region" description="Polar residues" evidence="2">
    <location>
        <begin position="227"/>
        <end position="236"/>
    </location>
</feature>
<evidence type="ECO:0000259" key="3">
    <source>
        <dbReference type="PROSITE" id="PS50158"/>
    </source>
</evidence>